<evidence type="ECO:0000313" key="4">
    <source>
        <dbReference type="Proteomes" id="UP000602076"/>
    </source>
</evidence>
<dbReference type="Pfam" id="PF02625">
    <property type="entry name" value="XdhC_CoxI"/>
    <property type="match status" value="1"/>
</dbReference>
<dbReference type="InterPro" id="IPR003777">
    <property type="entry name" value="XdhC_CoxI"/>
</dbReference>
<dbReference type="InterPro" id="IPR027051">
    <property type="entry name" value="XdhC_Rossmann_dom"/>
</dbReference>
<accession>A0A927CUI1</accession>
<protein>
    <submittedName>
        <fullName evidence="3">XdhC family protein</fullName>
    </submittedName>
</protein>
<dbReference type="Gene3D" id="3.40.50.720">
    <property type="entry name" value="NAD(P)-binding Rossmann-like Domain"/>
    <property type="match status" value="1"/>
</dbReference>
<dbReference type="RefSeq" id="WP_190996979.1">
    <property type="nucleotide sequence ID" value="NZ_JACXSI010000006.1"/>
</dbReference>
<evidence type="ECO:0000313" key="3">
    <source>
        <dbReference type="EMBL" id="MBD3107434.1"/>
    </source>
</evidence>
<comment type="caution">
    <text evidence="3">The sequence shown here is derived from an EMBL/GenBank/DDBJ whole genome shotgun (WGS) entry which is preliminary data.</text>
</comment>
<name>A0A927CUI1_9BACI</name>
<proteinExistence type="predicted"/>
<dbReference type="AlphaFoldDB" id="A0A927CUI1"/>
<dbReference type="Proteomes" id="UP000602076">
    <property type="component" value="Unassembled WGS sequence"/>
</dbReference>
<dbReference type="EMBL" id="JACXSI010000006">
    <property type="protein sequence ID" value="MBD3107434.1"/>
    <property type="molecule type" value="Genomic_DNA"/>
</dbReference>
<gene>
    <name evidence="3" type="ORF">IEO70_03570</name>
</gene>
<dbReference type="Pfam" id="PF13478">
    <property type="entry name" value="XdhC_C"/>
    <property type="match status" value="1"/>
</dbReference>
<dbReference type="PANTHER" id="PTHR30388:SF6">
    <property type="entry name" value="XANTHINE DEHYDROGENASE SUBUNIT A-RELATED"/>
    <property type="match status" value="1"/>
</dbReference>
<reference evidence="3" key="1">
    <citation type="submission" date="2020-09" db="EMBL/GenBank/DDBJ databases">
        <title>Bacillus faecalis sp. nov., a moderately halophilic bacterium isolated from cow faeces.</title>
        <authorList>
            <person name="Jiang L."/>
            <person name="Lee J."/>
        </authorList>
    </citation>
    <scope>NUCLEOTIDE SEQUENCE</scope>
    <source>
        <strain evidence="3">AGMB 02131</strain>
    </source>
</reference>
<keyword evidence="4" id="KW-1185">Reference proteome</keyword>
<dbReference type="PANTHER" id="PTHR30388">
    <property type="entry name" value="ALDEHYDE OXIDOREDUCTASE MOLYBDENUM COFACTOR ASSEMBLY PROTEIN"/>
    <property type="match status" value="1"/>
</dbReference>
<dbReference type="InterPro" id="IPR052698">
    <property type="entry name" value="MoCofactor_Util/Proc"/>
</dbReference>
<evidence type="ECO:0000259" key="1">
    <source>
        <dbReference type="Pfam" id="PF02625"/>
    </source>
</evidence>
<feature type="domain" description="XdhC- CoxI" evidence="1">
    <location>
        <begin position="18"/>
        <end position="84"/>
    </location>
</feature>
<evidence type="ECO:0000259" key="2">
    <source>
        <dbReference type="Pfam" id="PF13478"/>
    </source>
</evidence>
<sequence>MSRLHEFKELFQHITAAWGRGEQAVLVILTDVKGSAYRLPGTKMVMTSDGRMSGTISGGCLESDLFEWAKHVFSTKTMMIHQYDLSDNEIWSLGIGCKGNLRFLFLPILPCNQFWLHVQNLLFREQDFTLLIDLNTGKMSLIEENRTLYGDEVPASVFTHAKLTASRQTRAEIFEKHFYIDAVKRSERLIIAGAGRDAVPVADLARRAGFAVTILDARTYLNNKQSFPHAEHLVREPEDIESNQLIDSWWVIMNHHQMKDEASLKLAIESKPRYIGVLGPIYRTNEILANIGYSVNSGPIHSPIGLDIGAENSDEVAISIVSEIMSVRAGRVPRLLHGKVKIHD</sequence>
<organism evidence="3 4">
    <name type="scientific">Peribacillus faecalis</name>
    <dbReference type="NCBI Taxonomy" id="2772559"/>
    <lineage>
        <taxon>Bacteria</taxon>
        <taxon>Bacillati</taxon>
        <taxon>Bacillota</taxon>
        <taxon>Bacilli</taxon>
        <taxon>Bacillales</taxon>
        <taxon>Bacillaceae</taxon>
        <taxon>Peribacillus</taxon>
    </lineage>
</organism>
<feature type="domain" description="XdhC Rossmann" evidence="2">
    <location>
        <begin position="189"/>
        <end position="324"/>
    </location>
</feature>